<dbReference type="Proteomes" id="UP000637383">
    <property type="component" value="Unassembled WGS sequence"/>
</dbReference>
<name>A0ABR8KJK7_9NOSO</name>
<dbReference type="RefSeq" id="WP_190960195.1">
    <property type="nucleotide sequence ID" value="NZ_JACJTU010000108.1"/>
</dbReference>
<dbReference type="EMBL" id="JACJTU010000108">
    <property type="protein sequence ID" value="MBD2739716.1"/>
    <property type="molecule type" value="Genomic_DNA"/>
</dbReference>
<proteinExistence type="predicted"/>
<keyword evidence="2" id="KW-1185">Reference proteome</keyword>
<reference evidence="1 2" key="1">
    <citation type="journal article" date="2020" name="ISME J.">
        <title>Comparative genomics reveals insights into cyanobacterial evolution and habitat adaptation.</title>
        <authorList>
            <person name="Chen M.Y."/>
            <person name="Teng W.K."/>
            <person name="Zhao L."/>
            <person name="Hu C.X."/>
            <person name="Zhou Y.K."/>
            <person name="Han B.P."/>
            <person name="Song L.R."/>
            <person name="Shu W.S."/>
        </authorList>
    </citation>
    <scope>NUCLEOTIDE SEQUENCE [LARGE SCALE GENOMIC DNA]</scope>
    <source>
        <strain evidence="1 2">FACHB-159</strain>
    </source>
</reference>
<gene>
    <name evidence="1" type="ORF">H6H03_38725</name>
</gene>
<organism evidence="1 2">
    <name type="scientific">Nostoc paludosum FACHB-159</name>
    <dbReference type="NCBI Taxonomy" id="2692908"/>
    <lineage>
        <taxon>Bacteria</taxon>
        <taxon>Bacillati</taxon>
        <taxon>Cyanobacteriota</taxon>
        <taxon>Cyanophyceae</taxon>
        <taxon>Nostocales</taxon>
        <taxon>Nostocaceae</taxon>
        <taxon>Nostoc</taxon>
    </lineage>
</organism>
<accession>A0ABR8KJK7</accession>
<comment type="caution">
    <text evidence="1">The sequence shown here is derived from an EMBL/GenBank/DDBJ whole genome shotgun (WGS) entry which is preliminary data.</text>
</comment>
<evidence type="ECO:0000313" key="2">
    <source>
        <dbReference type="Proteomes" id="UP000637383"/>
    </source>
</evidence>
<protein>
    <submittedName>
        <fullName evidence="1">Uncharacterized protein</fullName>
    </submittedName>
</protein>
<evidence type="ECO:0000313" key="1">
    <source>
        <dbReference type="EMBL" id="MBD2739716.1"/>
    </source>
</evidence>
<sequence>MVRANLAPEYDYAVIADNFVKELRENRARGISGLTMTATSTPVLTDDKTLNEVVSCLTENLPIHAQGKCEQRNIFEILIRAATQRDSIENTTKVLKNVPTSNDIRYHLDKYSDLNSWQ</sequence>